<sequence>MSSLFSIANKIALVTGGTSGIGYMIAEGLVKHGAKVYVASRKAEACAKTAEALSKLGTCIGIPADLSTEKGCVDLVNEIQQREGKLSILVNNAGVTWGAPLEEYPGSAWDKIQNLNVKSAFVMTQKSLPLLEAAASAADPARVINITSVAGQLTGSMQAYAYGPSKAALNHLTKILANELAARHITVNAIAPGVFPSRMTKFVLQDEATANAQRQAVPLGRLGEPQDMEGLAVFLTSMAGAYVTGNVIALDGGTAVKSPDII</sequence>
<dbReference type="OrthoDB" id="9814396at2"/>
<dbReference type="SUPFAM" id="SSF51735">
    <property type="entry name" value="NAD(P)-binding Rossmann-fold domains"/>
    <property type="match status" value="1"/>
</dbReference>
<evidence type="ECO:0000256" key="2">
    <source>
        <dbReference type="ARBA" id="ARBA00022857"/>
    </source>
</evidence>
<dbReference type="EMBL" id="CP022684">
    <property type="protein sequence ID" value="AUM12999.1"/>
    <property type="molecule type" value="Genomic_DNA"/>
</dbReference>
<proteinExistence type="inferred from homology"/>
<dbReference type="Proteomes" id="UP000235116">
    <property type="component" value="Chromosome"/>
</dbReference>
<gene>
    <name evidence="5" type="ORF">Kalk_11445</name>
</gene>
<accession>A0A2K9LKW5</accession>
<dbReference type="PRINTS" id="PR00081">
    <property type="entry name" value="GDHRDH"/>
</dbReference>
<dbReference type="InterPro" id="IPR057326">
    <property type="entry name" value="KR_dom"/>
</dbReference>
<evidence type="ECO:0000256" key="3">
    <source>
        <dbReference type="ARBA" id="ARBA00023002"/>
    </source>
</evidence>
<dbReference type="AlphaFoldDB" id="A0A2K9LKW5"/>
<dbReference type="Gene3D" id="3.40.50.720">
    <property type="entry name" value="NAD(P)-binding Rossmann-like Domain"/>
    <property type="match status" value="1"/>
</dbReference>
<dbReference type="KEGG" id="kak:Kalk_11445"/>
<dbReference type="PRINTS" id="PR00080">
    <property type="entry name" value="SDRFAMILY"/>
</dbReference>
<keyword evidence="2" id="KW-0521">NADP</keyword>
<keyword evidence="6" id="KW-1185">Reference proteome</keyword>
<name>A0A2K9LKW5_9GAMM</name>
<dbReference type="InterPro" id="IPR052178">
    <property type="entry name" value="Sec_Metab_Biosynth_SDR"/>
</dbReference>
<reference evidence="6" key="1">
    <citation type="submission" date="2017-08" db="EMBL/GenBank/DDBJ databases">
        <title>Direct submision.</title>
        <authorList>
            <person name="Kim S.-J."/>
            <person name="Rhee S.-K."/>
        </authorList>
    </citation>
    <scope>NUCLEOTIDE SEQUENCE [LARGE SCALE GENOMIC DNA]</scope>
    <source>
        <strain evidence="6">GI5</strain>
    </source>
</reference>
<dbReference type="PANTHER" id="PTHR43618">
    <property type="entry name" value="7-ALPHA-HYDROXYSTEROID DEHYDROGENASE"/>
    <property type="match status" value="1"/>
</dbReference>
<evidence type="ECO:0000259" key="4">
    <source>
        <dbReference type="SMART" id="SM00822"/>
    </source>
</evidence>
<dbReference type="RefSeq" id="WP_101894378.1">
    <property type="nucleotide sequence ID" value="NZ_CP022684.1"/>
</dbReference>
<protein>
    <submittedName>
        <fullName evidence="5">3-oxoacyl-ACP reductase</fullName>
    </submittedName>
</protein>
<organism evidence="5 6">
    <name type="scientific">Ketobacter alkanivorans</name>
    <dbReference type="NCBI Taxonomy" id="1917421"/>
    <lineage>
        <taxon>Bacteria</taxon>
        <taxon>Pseudomonadati</taxon>
        <taxon>Pseudomonadota</taxon>
        <taxon>Gammaproteobacteria</taxon>
        <taxon>Pseudomonadales</taxon>
        <taxon>Ketobacteraceae</taxon>
        <taxon>Ketobacter</taxon>
    </lineage>
</organism>
<dbReference type="GO" id="GO:0016491">
    <property type="term" value="F:oxidoreductase activity"/>
    <property type="evidence" value="ECO:0007669"/>
    <property type="project" value="UniProtKB-KW"/>
</dbReference>
<dbReference type="InterPro" id="IPR036291">
    <property type="entry name" value="NAD(P)-bd_dom_sf"/>
</dbReference>
<evidence type="ECO:0000313" key="6">
    <source>
        <dbReference type="Proteomes" id="UP000235116"/>
    </source>
</evidence>
<comment type="similarity">
    <text evidence="1">Belongs to the short-chain dehydrogenases/reductases (SDR) family.</text>
</comment>
<dbReference type="Pfam" id="PF13561">
    <property type="entry name" value="adh_short_C2"/>
    <property type="match status" value="1"/>
</dbReference>
<keyword evidence="3" id="KW-0560">Oxidoreductase</keyword>
<evidence type="ECO:0000313" key="5">
    <source>
        <dbReference type="EMBL" id="AUM12999.1"/>
    </source>
</evidence>
<dbReference type="InterPro" id="IPR002347">
    <property type="entry name" value="SDR_fam"/>
</dbReference>
<feature type="domain" description="Ketoreductase" evidence="4">
    <location>
        <begin position="10"/>
        <end position="193"/>
    </location>
</feature>
<dbReference type="PANTHER" id="PTHR43618:SF8">
    <property type="entry name" value="7ALPHA-HYDROXYSTEROID DEHYDROGENASE"/>
    <property type="match status" value="1"/>
</dbReference>
<evidence type="ECO:0000256" key="1">
    <source>
        <dbReference type="ARBA" id="ARBA00006484"/>
    </source>
</evidence>
<dbReference type="SMART" id="SM00822">
    <property type="entry name" value="PKS_KR"/>
    <property type="match status" value="1"/>
</dbReference>
<dbReference type="FunFam" id="3.40.50.720:FF:000084">
    <property type="entry name" value="Short-chain dehydrogenase reductase"/>
    <property type="match status" value="1"/>
</dbReference>